<proteinExistence type="predicted"/>
<dbReference type="AlphaFoldDB" id="A0A2A6C1K5"/>
<reference evidence="2" key="1">
    <citation type="journal article" date="2008" name="Nat. Genet.">
        <title>The Pristionchus pacificus genome provides a unique perspective on nematode lifestyle and parasitism.</title>
        <authorList>
            <person name="Dieterich C."/>
            <person name="Clifton S.W."/>
            <person name="Schuster L.N."/>
            <person name="Chinwalla A."/>
            <person name="Delehaunty K."/>
            <person name="Dinkelacker I."/>
            <person name="Fulton L."/>
            <person name="Fulton R."/>
            <person name="Godfrey J."/>
            <person name="Minx P."/>
            <person name="Mitreva M."/>
            <person name="Roeseler W."/>
            <person name="Tian H."/>
            <person name="Witte H."/>
            <person name="Yang S.P."/>
            <person name="Wilson R.K."/>
            <person name="Sommer R.J."/>
        </authorList>
    </citation>
    <scope>NUCLEOTIDE SEQUENCE [LARGE SCALE GENOMIC DNA]</scope>
    <source>
        <strain evidence="2">PS312</strain>
    </source>
</reference>
<protein>
    <submittedName>
        <fullName evidence="1">Uncharacterized protein</fullName>
    </submittedName>
</protein>
<name>A0A2A6C1K5_PRIPA</name>
<reference evidence="1" key="2">
    <citation type="submission" date="2022-06" db="UniProtKB">
        <authorList>
            <consortium name="EnsemblMetazoa"/>
        </authorList>
    </citation>
    <scope>IDENTIFICATION</scope>
    <source>
        <strain evidence="1">PS312</strain>
    </source>
</reference>
<evidence type="ECO:0000313" key="2">
    <source>
        <dbReference type="Proteomes" id="UP000005239"/>
    </source>
</evidence>
<sequence>MRASDTRNSARFGYKKISNEKEARLGNASTVDGKFPMDKNPYNMDTVLTQKASWTSTSPLEGRNSLYDRTGLSIDFSIKSYDVERSPWLYFVQKVKAKTFDCFFPKKQLSKDACKLIKPAKLDQ</sequence>
<gene>
    <name evidence="1" type="primary">WBGene00284291</name>
</gene>
<evidence type="ECO:0000313" key="1">
    <source>
        <dbReference type="EnsemblMetazoa" id="PPA45922.1"/>
    </source>
</evidence>
<dbReference type="Proteomes" id="UP000005239">
    <property type="component" value="Unassembled WGS sequence"/>
</dbReference>
<accession>A0A2A6C1K5</accession>
<dbReference type="EnsemblMetazoa" id="PPA45922.1">
    <property type="protein sequence ID" value="PPA45922.1"/>
    <property type="gene ID" value="WBGene00284291"/>
</dbReference>
<accession>A0A8R1Z1Q3</accession>
<keyword evidence="2" id="KW-1185">Reference proteome</keyword>
<organism evidence="1 2">
    <name type="scientific">Pristionchus pacificus</name>
    <name type="common">Parasitic nematode worm</name>
    <dbReference type="NCBI Taxonomy" id="54126"/>
    <lineage>
        <taxon>Eukaryota</taxon>
        <taxon>Metazoa</taxon>
        <taxon>Ecdysozoa</taxon>
        <taxon>Nematoda</taxon>
        <taxon>Chromadorea</taxon>
        <taxon>Rhabditida</taxon>
        <taxon>Rhabditina</taxon>
        <taxon>Diplogasteromorpha</taxon>
        <taxon>Diplogasteroidea</taxon>
        <taxon>Neodiplogasteridae</taxon>
        <taxon>Pristionchus</taxon>
    </lineage>
</organism>